<evidence type="ECO:0000256" key="5">
    <source>
        <dbReference type="ARBA" id="ARBA00022792"/>
    </source>
</evidence>
<feature type="transmembrane region" description="Helical" evidence="9">
    <location>
        <begin position="153"/>
        <end position="171"/>
    </location>
</feature>
<evidence type="ECO:0000256" key="3">
    <source>
        <dbReference type="ARBA" id="ARBA00006060"/>
    </source>
</evidence>
<name>A0AAW2HQ71_9NEOP</name>
<feature type="transmembrane region" description="Helical" evidence="9">
    <location>
        <begin position="90"/>
        <end position="108"/>
    </location>
</feature>
<evidence type="ECO:0000256" key="4">
    <source>
        <dbReference type="ARBA" id="ARBA00022692"/>
    </source>
</evidence>
<dbReference type="PANTHER" id="PTHR15099:SF2">
    <property type="entry name" value="TRANSMEMBRANE PROTEIN 11, MITOCHONDRIAL"/>
    <property type="match status" value="1"/>
</dbReference>
<comment type="caution">
    <text evidence="10">The sequence shown here is derived from an EMBL/GenBank/DDBJ whole genome shotgun (WGS) entry which is preliminary data.</text>
</comment>
<organism evidence="10">
    <name type="scientific">Menopon gallinae</name>
    <name type="common">poultry shaft louse</name>
    <dbReference type="NCBI Taxonomy" id="328185"/>
    <lineage>
        <taxon>Eukaryota</taxon>
        <taxon>Metazoa</taxon>
        <taxon>Ecdysozoa</taxon>
        <taxon>Arthropoda</taxon>
        <taxon>Hexapoda</taxon>
        <taxon>Insecta</taxon>
        <taxon>Pterygota</taxon>
        <taxon>Neoptera</taxon>
        <taxon>Paraneoptera</taxon>
        <taxon>Psocodea</taxon>
        <taxon>Troctomorpha</taxon>
        <taxon>Phthiraptera</taxon>
        <taxon>Amblycera</taxon>
        <taxon>Menoponidae</taxon>
        <taxon>Menopon</taxon>
    </lineage>
</organism>
<dbReference type="PANTHER" id="PTHR15099">
    <property type="entry name" value="PROTEIN PM1"/>
    <property type="match status" value="1"/>
</dbReference>
<protein>
    <submittedName>
        <fullName evidence="10">Uncharacterized protein</fullName>
    </submittedName>
</protein>
<evidence type="ECO:0000256" key="6">
    <source>
        <dbReference type="ARBA" id="ARBA00022989"/>
    </source>
</evidence>
<dbReference type="EMBL" id="JARGDH010000003">
    <property type="protein sequence ID" value="KAL0272120.1"/>
    <property type="molecule type" value="Genomic_DNA"/>
</dbReference>
<evidence type="ECO:0000256" key="1">
    <source>
        <dbReference type="ARBA" id="ARBA00002812"/>
    </source>
</evidence>
<keyword evidence="8 9" id="KW-0472">Membrane</keyword>
<proteinExistence type="inferred from homology"/>
<feature type="transmembrane region" description="Helical" evidence="9">
    <location>
        <begin position="65"/>
        <end position="84"/>
    </location>
</feature>
<keyword evidence="6 9" id="KW-1133">Transmembrane helix</keyword>
<evidence type="ECO:0000256" key="2">
    <source>
        <dbReference type="ARBA" id="ARBA00004448"/>
    </source>
</evidence>
<evidence type="ECO:0000313" key="10">
    <source>
        <dbReference type="EMBL" id="KAL0272120.1"/>
    </source>
</evidence>
<gene>
    <name evidence="10" type="ORF">PYX00_005212</name>
</gene>
<dbReference type="AlphaFoldDB" id="A0AAW2HQ71"/>
<reference evidence="10" key="1">
    <citation type="journal article" date="2024" name="Gigascience">
        <title>Chromosome-level genome of the poultry shaft louse Menopon gallinae provides insight into the host-switching and adaptive evolution of parasitic lice.</title>
        <authorList>
            <person name="Xu Y."/>
            <person name="Ma L."/>
            <person name="Liu S."/>
            <person name="Liang Y."/>
            <person name="Liu Q."/>
            <person name="He Z."/>
            <person name="Tian L."/>
            <person name="Duan Y."/>
            <person name="Cai W."/>
            <person name="Li H."/>
            <person name="Song F."/>
        </authorList>
    </citation>
    <scope>NUCLEOTIDE SEQUENCE</scope>
    <source>
        <strain evidence="10">Cailab_2023a</strain>
    </source>
</reference>
<dbReference type="GO" id="GO:0005743">
    <property type="term" value="C:mitochondrial inner membrane"/>
    <property type="evidence" value="ECO:0007669"/>
    <property type="project" value="UniProtKB-SubCell"/>
</dbReference>
<accession>A0AAW2HQ71</accession>
<evidence type="ECO:0000256" key="7">
    <source>
        <dbReference type="ARBA" id="ARBA00023128"/>
    </source>
</evidence>
<keyword evidence="4 9" id="KW-0812">Transmembrane</keyword>
<comment type="function">
    <text evidence="1">Plays a role in mitochondrial morphogenesis.</text>
</comment>
<dbReference type="Pfam" id="PF14972">
    <property type="entry name" value="Mito_morph_reg"/>
    <property type="match status" value="1"/>
</dbReference>
<comment type="subcellular location">
    <subcellularLocation>
        <location evidence="2">Mitochondrion inner membrane</location>
        <topology evidence="2">Multi-pass membrane protein</topology>
    </subcellularLocation>
</comment>
<evidence type="ECO:0000256" key="9">
    <source>
        <dbReference type="SAM" id="Phobius"/>
    </source>
</evidence>
<dbReference type="GO" id="GO:0007007">
    <property type="term" value="P:inner mitochondrial membrane organization"/>
    <property type="evidence" value="ECO:0007669"/>
    <property type="project" value="TreeGrafter"/>
</dbReference>
<dbReference type="InterPro" id="IPR026120">
    <property type="entry name" value="TMEM11"/>
</dbReference>
<keyword evidence="5" id="KW-0999">Mitochondrion inner membrane</keyword>
<comment type="similarity">
    <text evidence="3">Belongs to the TMEM11 family.</text>
</comment>
<sequence length="200" mass="22801">MVDTEGERRVKPLIKLISEVYDNPNAYEIFEMELDRALEEGIDVIVIEPTRLGDETARWIAFGNYLHKTAVLAGMGSIATAFIWTDRPYFCLPLGIISILCTSIYTLSWQFDPCVKYQVETDFKKLLADYPQLSHLSTSPVVLVRKDNSRRRMLHSGISLIATIFCIWRLYDTFILDISVELYGYPSDMSGSLHYGSVAE</sequence>
<evidence type="ECO:0000256" key="8">
    <source>
        <dbReference type="ARBA" id="ARBA00023136"/>
    </source>
</evidence>
<keyword evidence="7" id="KW-0496">Mitochondrion</keyword>